<keyword evidence="1" id="KW-0732">Signal</keyword>
<keyword evidence="3" id="KW-1185">Reference proteome</keyword>
<dbReference type="Proteomes" id="UP001236585">
    <property type="component" value="Chromosome"/>
</dbReference>
<dbReference type="EMBL" id="CP126981">
    <property type="protein sequence ID" value="WIM85840.1"/>
    <property type="molecule type" value="Genomic_DNA"/>
</dbReference>
<feature type="signal peptide" evidence="1">
    <location>
        <begin position="1"/>
        <end position="21"/>
    </location>
</feature>
<evidence type="ECO:0000313" key="2">
    <source>
        <dbReference type="EMBL" id="WIM85840.1"/>
    </source>
</evidence>
<organism evidence="2 3">
    <name type="scientific">Candidatus Mycobacterium wuenschmannii</name>
    <dbReference type="NCBI Taxonomy" id="3027808"/>
    <lineage>
        <taxon>Bacteria</taxon>
        <taxon>Bacillati</taxon>
        <taxon>Actinomycetota</taxon>
        <taxon>Actinomycetes</taxon>
        <taxon>Mycobacteriales</taxon>
        <taxon>Mycobacteriaceae</taxon>
        <taxon>Mycobacterium</taxon>
    </lineage>
</organism>
<proteinExistence type="predicted"/>
<sequence length="172" mass="18702">MRAGRLSILLAAAVLAGCTHAVDGTAAARFTLPVANFPDTRGFTEVDAASFYIRDGNPEYGFGFRAPNGLRCGMGSFPIWRAARAFCTGRRRDKGPGVWTVTAERFGETTITRESRRDPNRTPRGHHAKVLPPRHFVVDSGDTLCLVTQDSIVACHVGEHGFILAPKTTTLF</sequence>
<accession>A0ABY8VS61</accession>
<name>A0ABY8VS61_9MYCO</name>
<evidence type="ECO:0000313" key="3">
    <source>
        <dbReference type="Proteomes" id="UP001236585"/>
    </source>
</evidence>
<evidence type="ECO:0008006" key="4">
    <source>
        <dbReference type="Google" id="ProtNLM"/>
    </source>
</evidence>
<protein>
    <recommendedName>
        <fullName evidence="4">Lipoprotein</fullName>
    </recommendedName>
</protein>
<gene>
    <name evidence="2" type="ORF">PT015_12860</name>
</gene>
<reference evidence="2 3" key="1">
    <citation type="journal article" date="2023" name="Microbiol. Resour. Announc.">
        <title>Complete Genome Sequence of Mycobacterium wuenschmanii, a novel Nontuberculous Mycobacterium Isolated from a captive population of Amazon Milk Frogs.</title>
        <authorList>
            <person name="Hicks J."/>
            <person name="Zeineldin M."/>
            <person name="Ward H."/>
            <person name="Wuenschmann A."/>
            <person name="Camp P."/>
            <person name="Farrell D."/>
            <person name="Lehman K."/>
            <person name="Thacker T."/>
            <person name="Cuthbert E."/>
        </authorList>
    </citation>
    <scope>NUCLEOTIDE SEQUENCE [LARGE SCALE GENOMIC DNA]</scope>
    <source>
        <strain evidence="2 3">Wuenschmanii</strain>
    </source>
</reference>
<dbReference type="PROSITE" id="PS51257">
    <property type="entry name" value="PROKAR_LIPOPROTEIN"/>
    <property type="match status" value="1"/>
</dbReference>
<feature type="chain" id="PRO_5046134028" description="Lipoprotein" evidence="1">
    <location>
        <begin position="22"/>
        <end position="172"/>
    </location>
</feature>
<evidence type="ECO:0000256" key="1">
    <source>
        <dbReference type="SAM" id="SignalP"/>
    </source>
</evidence>
<dbReference type="RefSeq" id="WP_285184902.1">
    <property type="nucleotide sequence ID" value="NZ_CP126981.1"/>
</dbReference>